<feature type="compositionally biased region" description="Basic and acidic residues" evidence="1">
    <location>
        <begin position="1"/>
        <end position="11"/>
    </location>
</feature>
<sequence length="81" mass="8737">MPETTSHRQPERGAGAAPDGTAEVAERVRNAAPGLTALLHEAEAARRLRAEVAGGDGASAVCAWNHFENIPTFYNWNNRPR</sequence>
<evidence type="ECO:0000256" key="1">
    <source>
        <dbReference type="SAM" id="MobiDB-lite"/>
    </source>
</evidence>
<proteinExistence type="predicted"/>
<dbReference type="EMBL" id="RBAK01000003">
    <property type="protein sequence ID" value="RKN48254.1"/>
    <property type="molecule type" value="Genomic_DNA"/>
</dbReference>
<reference evidence="2 3" key="1">
    <citation type="journal article" date="2004" name="Syst. Appl. Microbiol.">
        <title>Cryptoendolithic actinomycetes from antarctic sandstone rock samples: Micromonospora endolithica sp. nov. and two isolates related to Micromonospora coerulea Jensen 1932.</title>
        <authorList>
            <person name="Hirsch P."/>
            <person name="Mevs U."/>
            <person name="Kroppenstedt R.M."/>
            <person name="Schumann P."/>
            <person name="Stackebrandt E."/>
        </authorList>
    </citation>
    <scope>NUCLEOTIDE SEQUENCE [LARGE SCALE GENOMIC DNA]</scope>
    <source>
        <strain evidence="2 3">JCM 12677</strain>
    </source>
</reference>
<accession>A0A3A9ZK65</accession>
<dbReference type="Proteomes" id="UP000281726">
    <property type="component" value="Unassembled WGS sequence"/>
</dbReference>
<dbReference type="InterPro" id="IPR049908">
    <property type="entry name" value="AmcA_3a"/>
</dbReference>
<evidence type="ECO:0000313" key="2">
    <source>
        <dbReference type="EMBL" id="RKN48254.1"/>
    </source>
</evidence>
<keyword evidence="3" id="KW-1185">Reference proteome</keyword>
<dbReference type="NCBIfam" id="NF041722">
    <property type="entry name" value="phane_AmcA_3a"/>
    <property type="match status" value="1"/>
</dbReference>
<organism evidence="2 3">
    <name type="scientific">Micromonospora endolithica</name>
    <dbReference type="NCBI Taxonomy" id="230091"/>
    <lineage>
        <taxon>Bacteria</taxon>
        <taxon>Bacillati</taxon>
        <taxon>Actinomycetota</taxon>
        <taxon>Actinomycetes</taxon>
        <taxon>Micromonosporales</taxon>
        <taxon>Micromonosporaceae</taxon>
        <taxon>Micromonospora</taxon>
    </lineage>
</organism>
<dbReference type="AlphaFoldDB" id="A0A3A9ZK65"/>
<gene>
    <name evidence="2" type="ORF">D7223_09510</name>
</gene>
<dbReference type="OrthoDB" id="3397047at2"/>
<dbReference type="RefSeq" id="WP_120727273.1">
    <property type="nucleotide sequence ID" value="NZ_RBAK01000003.1"/>
</dbReference>
<feature type="region of interest" description="Disordered" evidence="1">
    <location>
        <begin position="1"/>
        <end position="22"/>
    </location>
</feature>
<name>A0A3A9ZK65_9ACTN</name>
<comment type="caution">
    <text evidence="2">The sequence shown here is derived from an EMBL/GenBank/DDBJ whole genome shotgun (WGS) entry which is preliminary data.</text>
</comment>
<evidence type="ECO:0000313" key="3">
    <source>
        <dbReference type="Proteomes" id="UP000281726"/>
    </source>
</evidence>
<protein>
    <submittedName>
        <fullName evidence="2">Uncharacterized protein</fullName>
    </submittedName>
</protein>